<dbReference type="GO" id="GO:0034067">
    <property type="term" value="P:protein localization to Golgi apparatus"/>
    <property type="evidence" value="ECO:0007669"/>
    <property type="project" value="UniProtKB-ARBA"/>
</dbReference>
<keyword evidence="5" id="KW-0472">Membrane</keyword>
<dbReference type="Gene3D" id="1.10.3630.10">
    <property type="entry name" value="yeast vps74-n-term truncation variant domain like"/>
    <property type="match status" value="1"/>
</dbReference>
<dbReference type="EMBL" id="CP017556">
    <property type="protein sequence ID" value="AOW03533.1"/>
    <property type="molecule type" value="Genomic_DNA"/>
</dbReference>
<dbReference type="Pfam" id="PF05719">
    <property type="entry name" value="GPP34"/>
    <property type="match status" value="1"/>
</dbReference>
<feature type="compositionally biased region" description="Basic and acidic residues" evidence="8">
    <location>
        <begin position="119"/>
        <end position="137"/>
    </location>
</feature>
<dbReference type="GO" id="GO:0000139">
    <property type="term" value="C:Golgi membrane"/>
    <property type="evidence" value="ECO:0007669"/>
    <property type="project" value="GOC"/>
</dbReference>
<evidence type="ECO:0000256" key="7">
    <source>
        <dbReference type="ARBA" id="ARBA00073084"/>
    </source>
</evidence>
<evidence type="ECO:0000313" key="10">
    <source>
        <dbReference type="Proteomes" id="UP000182444"/>
    </source>
</evidence>
<reference evidence="9 10" key="1">
    <citation type="journal article" date="2016" name="PLoS ONE">
        <title>Sequence Assembly of Yarrowia lipolytica Strain W29/CLIB89 Shows Transposable Element Diversity.</title>
        <authorList>
            <person name="Magnan C."/>
            <person name="Yu J."/>
            <person name="Chang I."/>
            <person name="Jahn E."/>
            <person name="Kanomata Y."/>
            <person name="Wu J."/>
            <person name="Zeller M."/>
            <person name="Oakes M."/>
            <person name="Baldi P."/>
            <person name="Sandmeyer S."/>
        </authorList>
    </citation>
    <scope>NUCLEOTIDE SEQUENCE [LARGE SCALE GENOMIC DNA]</scope>
    <source>
        <strain evidence="10">CLIB89(W29)</strain>
    </source>
</reference>
<dbReference type="GO" id="GO:0007030">
    <property type="term" value="P:Golgi organization"/>
    <property type="evidence" value="ECO:0007669"/>
    <property type="project" value="TreeGrafter"/>
</dbReference>
<evidence type="ECO:0000256" key="2">
    <source>
        <dbReference type="ARBA" id="ARBA00007284"/>
    </source>
</evidence>
<evidence type="ECO:0000256" key="3">
    <source>
        <dbReference type="ARBA" id="ARBA00023034"/>
    </source>
</evidence>
<keyword evidence="3" id="KW-0333">Golgi apparatus</keyword>
<evidence type="ECO:0000256" key="6">
    <source>
        <dbReference type="ARBA" id="ARBA00058727"/>
    </source>
</evidence>
<dbReference type="GeneID" id="2910579"/>
<evidence type="ECO:0000256" key="1">
    <source>
        <dbReference type="ARBA" id="ARBA00004344"/>
    </source>
</evidence>
<comment type="similarity">
    <text evidence="2">Belongs to the GOLPH3/VPS74 family.</text>
</comment>
<dbReference type="GO" id="GO:0005829">
    <property type="term" value="C:cytosol"/>
    <property type="evidence" value="ECO:0007669"/>
    <property type="project" value="TreeGrafter"/>
</dbReference>
<comment type="subcellular location">
    <subcellularLocation>
        <location evidence="1">Golgi apparatus</location>
        <location evidence="1">Golgi stack membrane</location>
        <topology evidence="1">Peripheral membrane protein</topology>
        <orientation evidence="1">Cytoplasmic side</orientation>
    </subcellularLocation>
</comment>
<dbReference type="InterPro" id="IPR008628">
    <property type="entry name" value="GPP34-like"/>
</dbReference>
<dbReference type="GO" id="GO:0032580">
    <property type="term" value="C:Golgi cisterna membrane"/>
    <property type="evidence" value="ECO:0007669"/>
    <property type="project" value="UniProtKB-SubCell"/>
</dbReference>
<dbReference type="PANTHER" id="PTHR12704:SF2">
    <property type="entry name" value="GOLGI PHOSPHOPROTEIN 3 HOMOLOG SAURON"/>
    <property type="match status" value="1"/>
</dbReference>
<gene>
    <name evidence="9" type="ORF">YALI1_D04533g</name>
</gene>
<comment type="function">
    <text evidence="6">Phosphatidylinositol-4-phosphate-binding protein that links Golgi membranes to the cytoskeleton and may participate in the tensile force required for vesicle budding from the Golgi. Thereby, may play a role in Golgi membrane trafficking and could indirectly give its flattened shape to the Golgi apparatus. May also bind to the coatomer to regulate Golgi membrane trafficking. May play a role in anterograde transport from the Golgi to the plasma membrane and regulate secretion. Mediates the cis and medial Golgi localization of mannosyltransferases through direct binding of their cytosolic domains. Involved in vacuolar protein sorting.</text>
</comment>
<dbReference type="PANTHER" id="PTHR12704">
    <property type="entry name" value="TRANS-GOLGI PROTEIN GMX33"/>
    <property type="match status" value="1"/>
</dbReference>
<dbReference type="AlphaFoldDB" id="A0A1D8ND17"/>
<proteinExistence type="inferred from homology"/>
<dbReference type="KEGG" id="yli:2910579"/>
<dbReference type="VEuPathDB" id="FungiDB:YALI0_D03575g"/>
<dbReference type="eggNOG" id="KOG3983">
    <property type="taxonomic scope" value="Eukaryota"/>
</dbReference>
<dbReference type="GO" id="GO:0048194">
    <property type="term" value="P:Golgi vesicle budding"/>
    <property type="evidence" value="ECO:0007669"/>
    <property type="project" value="TreeGrafter"/>
</dbReference>
<evidence type="ECO:0000256" key="8">
    <source>
        <dbReference type="SAM" id="MobiDB-lite"/>
    </source>
</evidence>
<feature type="region of interest" description="Disordered" evidence="8">
    <location>
        <begin position="99"/>
        <end position="142"/>
    </location>
</feature>
<dbReference type="InterPro" id="IPR038261">
    <property type="entry name" value="GPP34-like_sf"/>
</dbReference>
<accession>A0A1D8ND17</accession>
<dbReference type="GO" id="GO:0005802">
    <property type="term" value="C:trans-Golgi network"/>
    <property type="evidence" value="ECO:0007669"/>
    <property type="project" value="TreeGrafter"/>
</dbReference>
<evidence type="ECO:0000313" key="9">
    <source>
        <dbReference type="EMBL" id="AOW03533.1"/>
    </source>
</evidence>
<feature type="compositionally biased region" description="Polar residues" evidence="8">
    <location>
        <begin position="99"/>
        <end position="118"/>
    </location>
</feature>
<dbReference type="GO" id="GO:0043001">
    <property type="term" value="P:Golgi to plasma membrane protein transport"/>
    <property type="evidence" value="ECO:0007669"/>
    <property type="project" value="TreeGrafter"/>
</dbReference>
<dbReference type="VEuPathDB" id="FungiDB:YALI1_D04533g"/>
<dbReference type="GO" id="GO:0006890">
    <property type="term" value="P:retrograde vesicle-mediated transport, Golgi to endoplasmic reticulum"/>
    <property type="evidence" value="ECO:0007669"/>
    <property type="project" value="TreeGrafter"/>
</dbReference>
<dbReference type="FunFam" id="1.10.3630.10:FF:000002">
    <property type="entry name" value="Vacuolar sorting-associated 74 protein"/>
    <property type="match status" value="1"/>
</dbReference>
<evidence type="ECO:0000256" key="5">
    <source>
        <dbReference type="ARBA" id="ARBA00023136"/>
    </source>
</evidence>
<sequence length="424" mass="47602">MTENICPRVIALSISNYISRTLDHPPFSVLLTHPLPRGVFSQHLSSALFTRKVYAAFELSSSTSSTTTDLLVVPTQLRGVGTAHTITSMSGLQRRRVNNTASADETWGSSERQTSTVPKTDEDGPKIGYDPKDIRTAEEEEKQPRLTLMEEVLLMGLKDQQGYLSFWNDNISYALRGCIIMELALRGKVQMVNDTNRRRFPISDRYIEVINDKLTGEALLDETIKIMKASEKLTVGTWINYLSGETWNLSKISYQLKQVRERLSKGLVDKGILRTEKRNFFLFDMPTHPVADTGAKEDIKKRVLSLLTARTVVINPSPYLPEGVPFRYLRSVGAVCGAYAANVLENVLADLSYEMRDQAFARADDLLNDFSEWPFVEKPGQTQNVGVNLFQEINDEIAANPNKELQLEVVAGVFDIFANLDSIL</sequence>
<protein>
    <recommendedName>
        <fullName evidence="7">Vacuolar protein sorting-associated protein 74</fullName>
    </recommendedName>
</protein>
<dbReference type="GO" id="GO:0070273">
    <property type="term" value="F:phosphatidylinositol-4-phosphate binding"/>
    <property type="evidence" value="ECO:0007669"/>
    <property type="project" value="InterPro"/>
</dbReference>
<dbReference type="RefSeq" id="XP_502369.3">
    <property type="nucleotide sequence ID" value="XM_502369.3"/>
</dbReference>
<name>A0A1D8ND17_YARLL</name>
<evidence type="ECO:0000256" key="4">
    <source>
        <dbReference type="ARBA" id="ARBA00023121"/>
    </source>
</evidence>
<organism evidence="9 10">
    <name type="scientific">Yarrowia lipolytica</name>
    <name type="common">Candida lipolytica</name>
    <dbReference type="NCBI Taxonomy" id="4952"/>
    <lineage>
        <taxon>Eukaryota</taxon>
        <taxon>Fungi</taxon>
        <taxon>Dikarya</taxon>
        <taxon>Ascomycota</taxon>
        <taxon>Saccharomycotina</taxon>
        <taxon>Dipodascomycetes</taxon>
        <taxon>Dipodascales</taxon>
        <taxon>Dipodascales incertae sedis</taxon>
        <taxon>Yarrowia</taxon>
    </lineage>
</organism>
<dbReference type="Proteomes" id="UP000182444">
    <property type="component" value="Chromosome 1D"/>
</dbReference>
<keyword evidence="4" id="KW-0446">Lipid-binding</keyword>